<dbReference type="AlphaFoldDB" id="A0A4S4MYW5"/>
<protein>
    <recommendedName>
        <fullName evidence="3">Phosphatidylethanolamine-binding protein</fullName>
    </recommendedName>
</protein>
<comment type="caution">
    <text evidence="1">The sequence shown here is derived from an EMBL/GenBank/DDBJ whole genome shotgun (WGS) entry which is preliminary data.</text>
</comment>
<dbReference type="Gene3D" id="3.90.280.10">
    <property type="entry name" value="PEBP-like"/>
    <property type="match status" value="1"/>
</dbReference>
<dbReference type="CDD" id="cd00866">
    <property type="entry name" value="PEBP_euk"/>
    <property type="match status" value="1"/>
</dbReference>
<dbReference type="PANTHER" id="PTHR11362:SF82">
    <property type="entry name" value="PHOSPHATIDYLETHANOLAMINE-BINDING PROTEIN 4"/>
    <property type="match status" value="1"/>
</dbReference>
<dbReference type="Pfam" id="PF01161">
    <property type="entry name" value="PBP"/>
    <property type="match status" value="1"/>
</dbReference>
<accession>A0A4S4MYW5</accession>
<name>A0A4S4MYW5_9APHY</name>
<dbReference type="InterPro" id="IPR035810">
    <property type="entry name" value="PEBP_euk"/>
</dbReference>
<dbReference type="PANTHER" id="PTHR11362">
    <property type="entry name" value="PHOSPHATIDYLETHANOLAMINE-BINDING PROTEIN"/>
    <property type="match status" value="1"/>
</dbReference>
<dbReference type="EMBL" id="SGPM01000168">
    <property type="protein sequence ID" value="THH28600.1"/>
    <property type="molecule type" value="Genomic_DNA"/>
</dbReference>
<evidence type="ECO:0000313" key="1">
    <source>
        <dbReference type="EMBL" id="THH28600.1"/>
    </source>
</evidence>
<dbReference type="Proteomes" id="UP000308730">
    <property type="component" value="Unassembled WGS sequence"/>
</dbReference>
<proteinExistence type="predicted"/>
<dbReference type="InterPro" id="IPR036610">
    <property type="entry name" value="PEBP-like_sf"/>
</dbReference>
<evidence type="ECO:0008006" key="3">
    <source>
        <dbReference type="Google" id="ProtNLM"/>
    </source>
</evidence>
<keyword evidence="2" id="KW-1185">Reference proteome</keyword>
<sequence length="196" mass="21370">MAHTNLAEVKDALKKANIIPDVVPNSFSPTQLFTATYSKAGLVKIGQEVDVDDAQQEPELTLVGEITKSGGTYTVAFVDPDARPLEGKTGKLFRHWLITGLDSEHADPKHGLSLVKSKKSTTAYKAPAPRPGTGIHRYVFLLFQEPSAGIDIPKDAPENGEETDQRRSFDVLGFAERYGLNLVGASFFLARNSEDK</sequence>
<reference evidence="1 2" key="1">
    <citation type="submission" date="2019-02" db="EMBL/GenBank/DDBJ databases">
        <title>Genome sequencing of the rare red list fungi Antrodiella citrinella (Flaviporus citrinellus).</title>
        <authorList>
            <person name="Buettner E."/>
            <person name="Kellner H."/>
        </authorList>
    </citation>
    <scope>NUCLEOTIDE SEQUENCE [LARGE SCALE GENOMIC DNA]</scope>
    <source>
        <strain evidence="1 2">DSM 108506</strain>
    </source>
</reference>
<organism evidence="1 2">
    <name type="scientific">Antrodiella citrinella</name>
    <dbReference type="NCBI Taxonomy" id="2447956"/>
    <lineage>
        <taxon>Eukaryota</taxon>
        <taxon>Fungi</taxon>
        <taxon>Dikarya</taxon>
        <taxon>Basidiomycota</taxon>
        <taxon>Agaricomycotina</taxon>
        <taxon>Agaricomycetes</taxon>
        <taxon>Polyporales</taxon>
        <taxon>Steccherinaceae</taxon>
        <taxon>Antrodiella</taxon>
    </lineage>
</organism>
<dbReference type="InterPro" id="IPR008914">
    <property type="entry name" value="PEBP"/>
</dbReference>
<dbReference type="SUPFAM" id="SSF49777">
    <property type="entry name" value="PEBP-like"/>
    <property type="match status" value="1"/>
</dbReference>
<gene>
    <name evidence="1" type="ORF">EUX98_g5579</name>
</gene>
<evidence type="ECO:0000313" key="2">
    <source>
        <dbReference type="Proteomes" id="UP000308730"/>
    </source>
</evidence>
<dbReference type="OrthoDB" id="2506647at2759"/>